<proteinExistence type="predicted"/>
<dbReference type="PROSITE" id="PS51257">
    <property type="entry name" value="PROKAR_LIPOPROTEIN"/>
    <property type="match status" value="1"/>
</dbReference>
<keyword evidence="1" id="KW-1133">Transmembrane helix</keyword>
<gene>
    <name evidence="2" type="ORF">HPK16_08860</name>
</gene>
<feature type="transmembrane region" description="Helical" evidence="1">
    <location>
        <begin position="58"/>
        <end position="74"/>
    </location>
</feature>
<comment type="caution">
    <text evidence="2">The sequence shown here is derived from an EMBL/GenBank/DDBJ whole genome shotgun (WGS) entry which is preliminary data.</text>
</comment>
<feature type="transmembrane region" description="Helical" evidence="1">
    <location>
        <begin position="23"/>
        <end position="46"/>
    </location>
</feature>
<dbReference type="EMBL" id="JABJVM010000007">
    <property type="protein sequence ID" value="MBA3926452.1"/>
    <property type="molecule type" value="Genomic_DNA"/>
</dbReference>
<keyword evidence="1" id="KW-0472">Membrane</keyword>
<dbReference type="AlphaFoldDB" id="A0A7W1T6K8"/>
<reference evidence="2 3" key="2">
    <citation type="submission" date="2020-08" db="EMBL/GenBank/DDBJ databases">
        <title>Listeria ohnekaius sp. nov. and Listeria portnoyii sp. nov. isolated from non-agricultural and natural environments.</title>
        <authorList>
            <person name="Weller D."/>
            <person name="Belias A.M."/>
            <person name="Liao J."/>
            <person name="Guo S."/>
            <person name="Orsi R.H."/>
            <person name="Wiedmann M."/>
        </authorList>
    </citation>
    <scope>NUCLEOTIDE SEQUENCE [LARGE SCALE GENOMIC DNA]</scope>
    <source>
        <strain evidence="2 3">FSL W9-0585</strain>
    </source>
</reference>
<evidence type="ECO:0000313" key="3">
    <source>
        <dbReference type="Proteomes" id="UP000548787"/>
    </source>
</evidence>
<evidence type="ECO:0000313" key="2">
    <source>
        <dbReference type="EMBL" id="MBA3926452.1"/>
    </source>
</evidence>
<evidence type="ECO:0000256" key="1">
    <source>
        <dbReference type="SAM" id="Phobius"/>
    </source>
</evidence>
<organism evidence="2 3">
    <name type="scientific">Listeria rustica</name>
    <dbReference type="NCBI Taxonomy" id="2713503"/>
    <lineage>
        <taxon>Bacteria</taxon>
        <taxon>Bacillati</taxon>
        <taxon>Bacillota</taxon>
        <taxon>Bacilli</taxon>
        <taxon>Bacillales</taxon>
        <taxon>Listeriaceae</taxon>
        <taxon>Listeria</taxon>
    </lineage>
</organism>
<keyword evidence="1" id="KW-0812">Transmembrane</keyword>
<keyword evidence="3" id="KW-1185">Reference proteome</keyword>
<accession>A0A7W1T6K8</accession>
<dbReference type="Proteomes" id="UP000548787">
    <property type="component" value="Unassembled WGS sequence"/>
</dbReference>
<sequence>MLGCRRGSWTLFKKWNDFYEEHLYWSVLIIVSVSCGVTILIEYVVNRDFIVSGEFLESGFYGMLFLITGLLLHARRRVGKNKK</sequence>
<name>A0A7W1T6K8_9LIST</name>
<protein>
    <submittedName>
        <fullName evidence="2">Uncharacterized protein</fullName>
    </submittedName>
</protein>
<reference evidence="2 3" key="1">
    <citation type="submission" date="2020-05" db="EMBL/GenBank/DDBJ databases">
        <authorList>
            <person name="Carlin C.R."/>
        </authorList>
    </citation>
    <scope>NUCLEOTIDE SEQUENCE [LARGE SCALE GENOMIC DNA]</scope>
    <source>
        <strain evidence="2 3">FSL W9-0585</strain>
    </source>
</reference>